<keyword evidence="5 7" id="KW-0378">Hydrolase</keyword>
<evidence type="ECO:0000259" key="8">
    <source>
        <dbReference type="SMART" id="SM00849"/>
    </source>
</evidence>
<dbReference type="SMART" id="SM00849">
    <property type="entry name" value="Lactamase_B"/>
    <property type="match status" value="1"/>
</dbReference>
<dbReference type="InterPro" id="IPR036866">
    <property type="entry name" value="RibonucZ/Hydroxyglut_hydro"/>
</dbReference>
<keyword evidence="10" id="KW-1185">Reference proteome</keyword>
<comment type="subunit">
    <text evidence="7">Monomer.</text>
</comment>
<dbReference type="EC" id="3.1.2.6" evidence="7"/>
<reference evidence="9 10" key="1">
    <citation type="submission" date="2014-06" db="EMBL/GenBank/DDBJ databases">
        <title>Functional and comparative genomic analyses of the Drosophila gut microbiota identify candidate symbiosis factors.</title>
        <authorList>
            <person name="Newell P.D."/>
            <person name="Chaston J.M."/>
            <person name="Douglas A.E."/>
        </authorList>
    </citation>
    <scope>NUCLEOTIDE SEQUENCE [LARGE SCALE GENOMIC DNA]</scope>
    <source>
        <strain evidence="9 10">DmCS_006</strain>
    </source>
</reference>
<protein>
    <recommendedName>
        <fullName evidence="7">Hydroxyacylglutathione hydrolase</fullName>
        <ecNumber evidence="7">3.1.2.6</ecNumber>
    </recommendedName>
    <alternativeName>
        <fullName evidence="7">Glyoxalase II</fullName>
        <shortName evidence="7">Glx II</shortName>
    </alternativeName>
</protein>
<dbReference type="GeneID" id="89477173"/>
<evidence type="ECO:0000256" key="2">
    <source>
        <dbReference type="ARBA" id="ARBA00004963"/>
    </source>
</evidence>
<evidence type="ECO:0000256" key="5">
    <source>
        <dbReference type="ARBA" id="ARBA00022801"/>
    </source>
</evidence>
<organism evidence="9 10">
    <name type="scientific">Acetobacter tropicalis</name>
    <dbReference type="NCBI Taxonomy" id="104102"/>
    <lineage>
        <taxon>Bacteria</taxon>
        <taxon>Pseudomonadati</taxon>
        <taxon>Pseudomonadota</taxon>
        <taxon>Alphaproteobacteria</taxon>
        <taxon>Acetobacterales</taxon>
        <taxon>Acetobacteraceae</taxon>
        <taxon>Acetobacter</taxon>
    </lineage>
</organism>
<dbReference type="AlphaFoldDB" id="A0A094YTJ5"/>
<dbReference type="EMBL" id="JOKM01000053">
    <property type="protein sequence ID" value="KGB23969.1"/>
    <property type="molecule type" value="Genomic_DNA"/>
</dbReference>
<feature type="binding site" evidence="7">
    <location>
        <position position="61"/>
    </location>
    <ligand>
        <name>Zn(2+)</name>
        <dbReference type="ChEBI" id="CHEBI:29105"/>
        <label>2</label>
    </ligand>
</feature>
<feature type="binding site" evidence="7">
    <location>
        <position position="114"/>
    </location>
    <ligand>
        <name>Zn(2+)</name>
        <dbReference type="ChEBI" id="CHEBI:29105"/>
        <label>1</label>
    </ligand>
</feature>
<accession>A0A094YTJ5</accession>
<evidence type="ECO:0000256" key="4">
    <source>
        <dbReference type="ARBA" id="ARBA00022723"/>
    </source>
</evidence>
<dbReference type="PIRSF" id="PIRSF005457">
    <property type="entry name" value="Glx"/>
    <property type="match status" value="1"/>
</dbReference>
<evidence type="ECO:0000256" key="3">
    <source>
        <dbReference type="ARBA" id="ARBA00006759"/>
    </source>
</evidence>
<dbReference type="GO" id="GO:0004416">
    <property type="term" value="F:hydroxyacylglutathione hydrolase activity"/>
    <property type="evidence" value="ECO:0007669"/>
    <property type="project" value="UniProtKB-UniRule"/>
</dbReference>
<sequence>MTLLTRAIPVLSDNYAWLLRDSATGTTAIVDPGESGPIEAVLDAEGGRLDFILLTHHHADHVGGTEALRARYHARVAGPASEQHRMPALDIPLHDDDSIAIGNSQGQVIAVPGHTMGHIALYFPDPPTLFCGDTLFSLGCGRLFEGTPEQMFHSLHRFDALPDNTLVCCGHEYTQSNAAFALHADPANTALAARAEEVTRLRAAGKPTVPSTLGQERATNPFLRSADATTLGRLRREKDSF</sequence>
<feature type="binding site" evidence="7">
    <location>
        <position position="171"/>
    </location>
    <ligand>
        <name>Zn(2+)</name>
        <dbReference type="ChEBI" id="CHEBI:29105"/>
        <label>2</label>
    </ligand>
</feature>
<comment type="cofactor">
    <cofactor evidence="7">
        <name>Zn(2+)</name>
        <dbReference type="ChEBI" id="CHEBI:29105"/>
    </cofactor>
    <text evidence="7">Binds 2 Zn(2+) ions per subunit.</text>
</comment>
<dbReference type="InterPro" id="IPR035680">
    <property type="entry name" value="Clx_II_MBL"/>
</dbReference>
<feature type="binding site" evidence="7">
    <location>
        <position position="133"/>
    </location>
    <ligand>
        <name>Zn(2+)</name>
        <dbReference type="ChEBI" id="CHEBI:29105"/>
        <label>1</label>
    </ligand>
</feature>
<dbReference type="PATRIC" id="fig|104102.7.peg.1370"/>
<dbReference type="PANTHER" id="PTHR43705:SF1">
    <property type="entry name" value="HYDROXYACYLGLUTATHIONE HYDROLASE GLOB"/>
    <property type="match status" value="1"/>
</dbReference>
<dbReference type="InterPro" id="IPR017782">
    <property type="entry name" value="Hydroxyacylglutathione_Hdrlase"/>
</dbReference>
<comment type="pathway">
    <text evidence="2 7">Secondary metabolite metabolism; methylglyoxal degradation; (R)-lactate from methylglyoxal: step 2/2.</text>
</comment>
<dbReference type="STRING" id="104102.AtDm6_1380"/>
<feature type="binding site" evidence="7">
    <location>
        <position position="60"/>
    </location>
    <ligand>
        <name>Zn(2+)</name>
        <dbReference type="ChEBI" id="CHEBI:29105"/>
        <label>2</label>
    </ligand>
</feature>
<dbReference type="Gene3D" id="3.60.15.10">
    <property type="entry name" value="Ribonuclease Z/Hydroxyacylglutathione hydrolase-like"/>
    <property type="match status" value="1"/>
</dbReference>
<name>A0A094YTJ5_9PROT</name>
<proteinExistence type="inferred from homology"/>
<evidence type="ECO:0000313" key="10">
    <source>
        <dbReference type="Proteomes" id="UP000029448"/>
    </source>
</evidence>
<comment type="caution">
    <text evidence="9">The sequence shown here is derived from an EMBL/GenBank/DDBJ whole genome shotgun (WGS) entry which is preliminary data.</text>
</comment>
<feature type="domain" description="Metallo-beta-lactamase" evidence="8">
    <location>
        <begin position="13"/>
        <end position="171"/>
    </location>
</feature>
<evidence type="ECO:0000313" key="9">
    <source>
        <dbReference type="EMBL" id="KGB23969.1"/>
    </source>
</evidence>
<feature type="binding site" evidence="7">
    <location>
        <position position="56"/>
    </location>
    <ligand>
        <name>Zn(2+)</name>
        <dbReference type="ChEBI" id="CHEBI:29105"/>
        <label>1</label>
    </ligand>
</feature>
<evidence type="ECO:0000256" key="7">
    <source>
        <dbReference type="HAMAP-Rule" id="MF_01374"/>
    </source>
</evidence>
<comment type="similarity">
    <text evidence="3 7">Belongs to the metallo-beta-lactamase superfamily. Glyoxalase II family.</text>
</comment>
<dbReference type="Pfam" id="PF00753">
    <property type="entry name" value="Lactamase_B"/>
    <property type="match status" value="1"/>
</dbReference>
<dbReference type="NCBIfam" id="TIGR03413">
    <property type="entry name" value="GSH_gloB"/>
    <property type="match status" value="1"/>
</dbReference>
<dbReference type="SUPFAM" id="SSF56281">
    <property type="entry name" value="Metallo-hydrolase/oxidoreductase"/>
    <property type="match status" value="1"/>
</dbReference>
<dbReference type="InterPro" id="IPR001279">
    <property type="entry name" value="Metallo-B-lactamas"/>
</dbReference>
<feature type="binding site" evidence="7">
    <location>
        <position position="58"/>
    </location>
    <ligand>
        <name>Zn(2+)</name>
        <dbReference type="ChEBI" id="CHEBI:29105"/>
        <label>1</label>
    </ligand>
</feature>
<keyword evidence="6 7" id="KW-0862">Zinc</keyword>
<dbReference type="UniPathway" id="UPA00619">
    <property type="reaction ID" value="UER00676"/>
</dbReference>
<evidence type="ECO:0000256" key="1">
    <source>
        <dbReference type="ARBA" id="ARBA00001623"/>
    </source>
</evidence>
<keyword evidence="4 7" id="KW-0479">Metal-binding</keyword>
<dbReference type="PANTHER" id="PTHR43705">
    <property type="entry name" value="HYDROXYACYLGLUTATHIONE HYDROLASE"/>
    <property type="match status" value="1"/>
</dbReference>
<dbReference type="Proteomes" id="UP000029448">
    <property type="component" value="Unassembled WGS sequence"/>
</dbReference>
<feature type="binding site" evidence="7">
    <location>
        <position position="133"/>
    </location>
    <ligand>
        <name>Zn(2+)</name>
        <dbReference type="ChEBI" id="CHEBI:29105"/>
        <label>2</label>
    </ligand>
</feature>
<comment type="function">
    <text evidence="7">Thiolesterase that catalyzes the hydrolysis of S-D-lactoyl-glutathione to form glutathione and D-lactic acid.</text>
</comment>
<evidence type="ECO:0000256" key="6">
    <source>
        <dbReference type="ARBA" id="ARBA00022833"/>
    </source>
</evidence>
<dbReference type="Pfam" id="PF16123">
    <property type="entry name" value="HAGH_C"/>
    <property type="match status" value="1"/>
</dbReference>
<dbReference type="InterPro" id="IPR050110">
    <property type="entry name" value="Glyoxalase_II_hydrolase"/>
</dbReference>
<gene>
    <name evidence="7" type="primary">gloB</name>
    <name evidence="9" type="ORF">AtDm6_1380</name>
</gene>
<dbReference type="HAMAP" id="MF_01374">
    <property type="entry name" value="Glyoxalase_2"/>
    <property type="match status" value="1"/>
</dbReference>
<comment type="catalytic activity">
    <reaction evidence="1 7">
        <text>an S-(2-hydroxyacyl)glutathione + H2O = a 2-hydroxy carboxylate + glutathione + H(+)</text>
        <dbReference type="Rhea" id="RHEA:21864"/>
        <dbReference type="ChEBI" id="CHEBI:15377"/>
        <dbReference type="ChEBI" id="CHEBI:15378"/>
        <dbReference type="ChEBI" id="CHEBI:57925"/>
        <dbReference type="ChEBI" id="CHEBI:58896"/>
        <dbReference type="ChEBI" id="CHEBI:71261"/>
        <dbReference type="EC" id="3.1.2.6"/>
    </reaction>
</comment>
<dbReference type="InterPro" id="IPR032282">
    <property type="entry name" value="HAGH_C"/>
</dbReference>
<dbReference type="GO" id="GO:0019243">
    <property type="term" value="P:methylglyoxal catabolic process to D-lactate via S-lactoyl-glutathione"/>
    <property type="evidence" value="ECO:0007669"/>
    <property type="project" value="UniProtKB-UniRule"/>
</dbReference>
<dbReference type="CDD" id="cd07723">
    <property type="entry name" value="hydroxyacylglutathione_hydrolase_MBL-fold"/>
    <property type="match status" value="1"/>
</dbReference>
<dbReference type="RefSeq" id="WP_035379331.1">
    <property type="nucleotide sequence ID" value="NZ_JACAOJ010000027.1"/>
</dbReference>
<dbReference type="GO" id="GO:0046872">
    <property type="term" value="F:metal ion binding"/>
    <property type="evidence" value="ECO:0007669"/>
    <property type="project" value="UniProtKB-KW"/>
</dbReference>